<protein>
    <recommendedName>
        <fullName evidence="4">O-methyltransferase C-terminal domain-containing protein</fullName>
    </recommendedName>
</protein>
<dbReference type="InterPro" id="IPR036388">
    <property type="entry name" value="WH-like_DNA-bd_sf"/>
</dbReference>
<dbReference type="InterPro" id="IPR001077">
    <property type="entry name" value="COMT_C"/>
</dbReference>
<dbReference type="Gene3D" id="3.40.50.150">
    <property type="entry name" value="Vaccinia Virus protein VP39"/>
    <property type="match status" value="1"/>
</dbReference>
<dbReference type="PANTHER" id="PTHR43712:SF12">
    <property type="entry name" value="STERIGMATOCYSTIN 8-O-METHYLTRANSFERASE"/>
    <property type="match status" value="1"/>
</dbReference>
<dbReference type="Pfam" id="PF00891">
    <property type="entry name" value="Methyltransf_2"/>
    <property type="match status" value="1"/>
</dbReference>
<dbReference type="SUPFAM" id="SSF46785">
    <property type="entry name" value="Winged helix' DNA-binding domain"/>
    <property type="match status" value="1"/>
</dbReference>
<dbReference type="Gene3D" id="1.10.10.10">
    <property type="entry name" value="Winged helix-like DNA-binding domain superfamily/Winged helix DNA-binding domain"/>
    <property type="match status" value="1"/>
</dbReference>
<keyword evidence="2" id="KW-0808">Transferase</keyword>
<dbReference type="InterPro" id="IPR036390">
    <property type="entry name" value="WH_DNA-bd_sf"/>
</dbReference>
<dbReference type="InterPro" id="IPR029063">
    <property type="entry name" value="SAM-dependent_MTases_sf"/>
</dbReference>
<keyword evidence="6" id="KW-1185">Reference proteome</keyword>
<evidence type="ECO:0000256" key="3">
    <source>
        <dbReference type="ARBA" id="ARBA00022691"/>
    </source>
</evidence>
<dbReference type="PANTHER" id="PTHR43712">
    <property type="entry name" value="PUTATIVE (AFU_ORTHOLOGUE AFUA_4G14580)-RELATED"/>
    <property type="match status" value="1"/>
</dbReference>
<evidence type="ECO:0000313" key="6">
    <source>
        <dbReference type="Proteomes" id="UP000664203"/>
    </source>
</evidence>
<accession>A0A8H3IPD4</accession>
<keyword evidence="1" id="KW-0489">Methyltransferase</keyword>
<dbReference type="PROSITE" id="PS51683">
    <property type="entry name" value="SAM_OMT_II"/>
    <property type="match status" value="1"/>
</dbReference>
<evidence type="ECO:0000256" key="2">
    <source>
        <dbReference type="ARBA" id="ARBA00022679"/>
    </source>
</evidence>
<dbReference type="Proteomes" id="UP000664203">
    <property type="component" value="Unassembled WGS sequence"/>
</dbReference>
<feature type="domain" description="O-methyltransferase C-terminal" evidence="4">
    <location>
        <begin position="243"/>
        <end position="392"/>
    </location>
</feature>
<dbReference type="CDD" id="cd02440">
    <property type="entry name" value="AdoMet_MTases"/>
    <property type="match status" value="1"/>
</dbReference>
<evidence type="ECO:0000313" key="5">
    <source>
        <dbReference type="EMBL" id="CAF9926558.1"/>
    </source>
</evidence>
<dbReference type="EMBL" id="CAJPDR010000215">
    <property type="protein sequence ID" value="CAF9926558.1"/>
    <property type="molecule type" value="Genomic_DNA"/>
</dbReference>
<organism evidence="5 6">
    <name type="scientific">Alectoria fallacina</name>
    <dbReference type="NCBI Taxonomy" id="1903189"/>
    <lineage>
        <taxon>Eukaryota</taxon>
        <taxon>Fungi</taxon>
        <taxon>Dikarya</taxon>
        <taxon>Ascomycota</taxon>
        <taxon>Pezizomycotina</taxon>
        <taxon>Lecanoromycetes</taxon>
        <taxon>OSLEUM clade</taxon>
        <taxon>Lecanoromycetidae</taxon>
        <taxon>Lecanorales</taxon>
        <taxon>Lecanorineae</taxon>
        <taxon>Parmeliaceae</taxon>
        <taxon>Alectoria</taxon>
    </lineage>
</organism>
<evidence type="ECO:0000256" key="1">
    <source>
        <dbReference type="ARBA" id="ARBA00022603"/>
    </source>
</evidence>
<reference evidence="5" key="1">
    <citation type="submission" date="2021-03" db="EMBL/GenBank/DDBJ databases">
        <authorList>
            <person name="Tagirdzhanova G."/>
        </authorList>
    </citation>
    <scope>NUCLEOTIDE SEQUENCE</scope>
</reference>
<name>A0A8H3IPD4_9LECA</name>
<dbReference type="InterPro" id="IPR016461">
    <property type="entry name" value="COMT-like"/>
</dbReference>
<dbReference type="GO" id="GO:0032259">
    <property type="term" value="P:methylation"/>
    <property type="evidence" value="ECO:0007669"/>
    <property type="project" value="UniProtKB-KW"/>
</dbReference>
<keyword evidence="3" id="KW-0949">S-adenosyl-L-methionine</keyword>
<dbReference type="OrthoDB" id="1606438at2759"/>
<gene>
    <name evidence="5" type="ORF">ALECFALPRED_003473</name>
</gene>
<sequence length="418" mass="46441">MSSSRITELATLVQANTAKVDQYLQENNLPFPSFDEQGPVDFKIESDEIQNARTVAMEASLELHDLLLGPSMCLRPVLNGTSLQTIYKYDIPAKVPLNGEISFPELAAKCELYEPDLRRILRFAMVYHRVFQESNVGYVAHTAASRRLVEDANAMDALGSQFDEAWQAFAHTVEAMDKFKSHDPTKTGWTVAQKTDQPMWAYYASHPSMAKRFAGAMATFADGPSISPSLLAKGYPWSSVGNGTGTIVDVGGSKGNISVALAQSVPGLRFIVQDLPGAMQGAEDTVPSEIASRIEFMEHDFFKDQSIKADAFLFRMIFHNWSDEYVIKILKATAPGLKPGGRIIVNDYLVPEPKTMSLMKERTIREMDMIMLSLFNSRDREEKEWVTLFGQADARYTNVKAWVPVGSSLAIIEATWSG</sequence>
<comment type="caution">
    <text evidence="5">The sequence shown here is derived from an EMBL/GenBank/DDBJ whole genome shotgun (WGS) entry which is preliminary data.</text>
</comment>
<evidence type="ECO:0000259" key="4">
    <source>
        <dbReference type="Pfam" id="PF00891"/>
    </source>
</evidence>
<dbReference type="SUPFAM" id="SSF53335">
    <property type="entry name" value="S-adenosyl-L-methionine-dependent methyltransferases"/>
    <property type="match status" value="1"/>
</dbReference>
<dbReference type="GO" id="GO:0008171">
    <property type="term" value="F:O-methyltransferase activity"/>
    <property type="evidence" value="ECO:0007669"/>
    <property type="project" value="InterPro"/>
</dbReference>
<dbReference type="AlphaFoldDB" id="A0A8H3IPD4"/>
<proteinExistence type="predicted"/>